<sequence>METQTKQQLFEQARSWVLEAGEKIRQQMEQPFKVETKAGPNDLVTELDKETEKFFVEKINSTYPDHKLFGEEGFGDEIKTLDGTVWIVDPIDGTMNFVHQKRNFAISVGVYQDGVGEFGIIYDVMADVLYTGIQGEGAYKNGKRLDSLSKPQSLESSILCINSFWALRNKRVSEEGIHRLVEKVRGTRSFGSAALEFAYVAEGIIDGYLTMSLMPWDIAAGIVIVEEAGGITTQADGEPVNMLEKNSILTSHKDIHNEIVSEYIELKK</sequence>
<dbReference type="PROSITE" id="PS00630">
    <property type="entry name" value="IMP_2"/>
    <property type="match status" value="1"/>
</dbReference>
<dbReference type="PANTHER" id="PTHR20854">
    <property type="entry name" value="INOSITOL MONOPHOSPHATASE"/>
    <property type="match status" value="1"/>
</dbReference>
<keyword evidence="7" id="KW-1185">Reference proteome</keyword>
<proteinExistence type="predicted"/>
<dbReference type="Gene3D" id="3.30.540.10">
    <property type="entry name" value="Fructose-1,6-Bisphosphatase, subunit A, domain 1"/>
    <property type="match status" value="1"/>
</dbReference>
<dbReference type="Pfam" id="PF00459">
    <property type="entry name" value="Inositol_P"/>
    <property type="match status" value="1"/>
</dbReference>
<evidence type="ECO:0000256" key="1">
    <source>
        <dbReference type="ARBA" id="ARBA00001033"/>
    </source>
</evidence>
<dbReference type="PROSITE" id="PS00629">
    <property type="entry name" value="IMP_1"/>
    <property type="match status" value="1"/>
</dbReference>
<dbReference type="EC" id="3.1.3.25" evidence="2"/>
<evidence type="ECO:0000256" key="5">
    <source>
        <dbReference type="ARBA" id="ARBA00022842"/>
    </source>
</evidence>
<dbReference type="PANTHER" id="PTHR20854:SF4">
    <property type="entry name" value="INOSITOL-1-MONOPHOSPHATASE-RELATED"/>
    <property type="match status" value="1"/>
</dbReference>
<reference evidence="7" key="1">
    <citation type="journal article" date="2019" name="Int. J. Syst. Evol. Microbiol.">
        <title>The Global Catalogue of Microorganisms (GCM) 10K type strain sequencing project: providing services to taxonomists for standard genome sequencing and annotation.</title>
        <authorList>
            <consortium name="The Broad Institute Genomics Platform"/>
            <consortium name="The Broad Institute Genome Sequencing Center for Infectious Disease"/>
            <person name="Wu L."/>
            <person name="Ma J."/>
        </authorList>
    </citation>
    <scope>NUCLEOTIDE SEQUENCE [LARGE SCALE GENOMIC DNA]</scope>
    <source>
        <strain evidence="7">CCM 7282</strain>
    </source>
</reference>
<evidence type="ECO:0000256" key="2">
    <source>
        <dbReference type="ARBA" id="ARBA00013106"/>
    </source>
</evidence>
<evidence type="ECO:0000313" key="6">
    <source>
        <dbReference type="EMBL" id="GGC80216.1"/>
    </source>
</evidence>
<dbReference type="RefSeq" id="WP_062445648.1">
    <property type="nucleotide sequence ID" value="NZ_BMCJ01000001.1"/>
</dbReference>
<dbReference type="SUPFAM" id="SSF56655">
    <property type="entry name" value="Carbohydrate phosphatase"/>
    <property type="match status" value="1"/>
</dbReference>
<evidence type="ECO:0000313" key="7">
    <source>
        <dbReference type="Proteomes" id="UP000619534"/>
    </source>
</evidence>
<name>A0ABQ1NP44_9BACI</name>
<comment type="catalytic activity">
    <reaction evidence="1">
        <text>a myo-inositol phosphate + H2O = myo-inositol + phosphate</text>
        <dbReference type="Rhea" id="RHEA:24056"/>
        <dbReference type="ChEBI" id="CHEBI:15377"/>
        <dbReference type="ChEBI" id="CHEBI:17268"/>
        <dbReference type="ChEBI" id="CHEBI:43474"/>
        <dbReference type="ChEBI" id="CHEBI:84139"/>
        <dbReference type="EC" id="3.1.3.25"/>
    </reaction>
</comment>
<organism evidence="6 7">
    <name type="scientific">Thalassobacillus devorans</name>
    <dbReference type="NCBI Taxonomy" id="279813"/>
    <lineage>
        <taxon>Bacteria</taxon>
        <taxon>Bacillati</taxon>
        <taxon>Bacillota</taxon>
        <taxon>Bacilli</taxon>
        <taxon>Bacillales</taxon>
        <taxon>Bacillaceae</taxon>
        <taxon>Thalassobacillus</taxon>
    </lineage>
</organism>
<protein>
    <recommendedName>
        <fullName evidence="2">inositol-phosphate phosphatase</fullName>
        <ecNumber evidence="2">3.1.3.25</ecNumber>
    </recommendedName>
</protein>
<keyword evidence="5" id="KW-0460">Magnesium</keyword>
<dbReference type="EMBL" id="BMCJ01000001">
    <property type="protein sequence ID" value="GGC80216.1"/>
    <property type="molecule type" value="Genomic_DNA"/>
</dbReference>
<dbReference type="InterPro" id="IPR020550">
    <property type="entry name" value="Inositol_monophosphatase_CS"/>
</dbReference>
<dbReference type="Gene3D" id="3.40.190.80">
    <property type="match status" value="1"/>
</dbReference>
<accession>A0ABQ1NP44</accession>
<keyword evidence="3" id="KW-0479">Metal-binding</keyword>
<evidence type="ECO:0000256" key="3">
    <source>
        <dbReference type="ARBA" id="ARBA00022723"/>
    </source>
</evidence>
<dbReference type="InterPro" id="IPR000760">
    <property type="entry name" value="Inositol_monophosphatase-like"/>
</dbReference>
<dbReference type="InterPro" id="IPR020583">
    <property type="entry name" value="Inositol_monoP_metal-BS"/>
</dbReference>
<dbReference type="Proteomes" id="UP000619534">
    <property type="component" value="Unassembled WGS sequence"/>
</dbReference>
<comment type="caution">
    <text evidence="6">The sequence shown here is derived from an EMBL/GenBank/DDBJ whole genome shotgun (WGS) entry which is preliminary data.</text>
</comment>
<keyword evidence="4" id="KW-0378">Hydrolase</keyword>
<dbReference type="PRINTS" id="PR00377">
    <property type="entry name" value="IMPHPHTASES"/>
</dbReference>
<dbReference type="CDD" id="cd01637">
    <property type="entry name" value="IMPase_like"/>
    <property type="match status" value="1"/>
</dbReference>
<gene>
    <name evidence="6" type="primary">suhB</name>
    <name evidence="6" type="ORF">GCM10007216_08440</name>
</gene>
<evidence type="ECO:0000256" key="4">
    <source>
        <dbReference type="ARBA" id="ARBA00022801"/>
    </source>
</evidence>